<evidence type="ECO:0000256" key="7">
    <source>
        <dbReference type="HAMAP-Rule" id="MF_00120"/>
    </source>
</evidence>
<keyword evidence="4 7" id="KW-0067">ATP-binding</keyword>
<keyword evidence="2 7" id="KW-0436">Ligase</keyword>
<dbReference type="AlphaFoldDB" id="A0A2M6Z1T5"/>
<dbReference type="HAMAP" id="MF_00120">
    <property type="entry name" value="GatA"/>
    <property type="match status" value="1"/>
</dbReference>
<dbReference type="Gene3D" id="3.90.1300.10">
    <property type="entry name" value="Amidase signature (AS) domain"/>
    <property type="match status" value="1"/>
</dbReference>
<dbReference type="InterPro" id="IPR036928">
    <property type="entry name" value="AS_sf"/>
</dbReference>
<dbReference type="GO" id="GO:0006412">
    <property type="term" value="P:translation"/>
    <property type="evidence" value="ECO:0007669"/>
    <property type="project" value="UniProtKB-UniRule"/>
</dbReference>
<evidence type="ECO:0000256" key="3">
    <source>
        <dbReference type="ARBA" id="ARBA00022741"/>
    </source>
</evidence>
<dbReference type="GO" id="GO:0005524">
    <property type="term" value="F:ATP binding"/>
    <property type="evidence" value="ECO:0007669"/>
    <property type="project" value="UniProtKB-KW"/>
</dbReference>
<gene>
    <name evidence="7 9" type="primary">gatA</name>
    <name evidence="9" type="ORF">COS93_02745</name>
</gene>
<keyword evidence="5 7" id="KW-0648">Protein biosynthesis</keyword>
<dbReference type="Proteomes" id="UP000228777">
    <property type="component" value="Unassembled WGS sequence"/>
</dbReference>
<reference evidence="10" key="1">
    <citation type="submission" date="2017-09" db="EMBL/GenBank/DDBJ databases">
        <title>Depth-based differentiation of microbial function through sediment-hosted aquifers and enrichment of novel symbionts in the deep terrestrial subsurface.</title>
        <authorList>
            <person name="Probst A.J."/>
            <person name="Ladd B."/>
            <person name="Jarett J.K."/>
            <person name="Geller-Mcgrath D.E."/>
            <person name="Sieber C.M.K."/>
            <person name="Emerson J.B."/>
            <person name="Anantharaman K."/>
            <person name="Thomas B.C."/>
            <person name="Malmstrom R."/>
            <person name="Stieglmeier M."/>
            <person name="Klingl A."/>
            <person name="Woyke T."/>
            <person name="Ryan C.M."/>
            <person name="Banfield J.F."/>
        </authorList>
    </citation>
    <scope>NUCLEOTIDE SEQUENCE [LARGE SCALE GENOMIC DNA]</scope>
</reference>
<proteinExistence type="inferred from homology"/>
<evidence type="ECO:0000259" key="8">
    <source>
        <dbReference type="Pfam" id="PF01425"/>
    </source>
</evidence>
<feature type="domain" description="Amidase" evidence="8">
    <location>
        <begin position="24"/>
        <end position="469"/>
    </location>
</feature>
<evidence type="ECO:0000256" key="1">
    <source>
        <dbReference type="ARBA" id="ARBA00008069"/>
    </source>
</evidence>
<comment type="caution">
    <text evidence="9">The sequence shown here is derived from an EMBL/GenBank/DDBJ whole genome shotgun (WGS) entry which is preliminary data.</text>
</comment>
<sequence length="478" mass="52676">MELEELTIKRAHQGLIKKEFSVLELAQSCLKKINIFDKKISAFLTVFEDSVITQAKEIDKKISQGEEISILAGIPVAIKDNILIKDTKCTAGSKILENYISSYDATCISKLRKLGVVFLGKTNLDEFAMGSSTENSAFKKTRNPLDLTRVPGGSSGGSAAAVAANECIFSLGSDTGGSIRQPAAFCGVVGLKPTYGAVSRYGLIAFASSLDQIGPLTKTVEDCQIVFEAIKGRDEMDSTSISAKCKVQNAKRQPKIQNFKIGVPKEYFIKGMEPEVEKLVKKAIKKYEEMGAKILEISLPHTKYALACYYIISTSEASANLARYDGIKYGKSDFLEKTQFENLLDFYLKAKEQGFGDEVKRRIMLGTYALSTGYYEAYYLQAQKVRNLIRTDFEKAFEKVDFIFTPVSPSTAFKIGEKIKDPLAMYLSDIFTISINLAGLPALSMPCGEVQGLPVGLQIIGKKFSENEIFEVAKRCLP</sequence>
<evidence type="ECO:0000313" key="9">
    <source>
        <dbReference type="EMBL" id="PIU46332.1"/>
    </source>
</evidence>
<comment type="function">
    <text evidence="7">Allows the formation of correctly charged Gln-tRNA(Gln) through the transamidation of misacylated Glu-tRNA(Gln) in organisms which lack glutaminyl-tRNA synthetase. The reaction takes place in the presence of glutamine and ATP through an activated gamma-phospho-Glu-tRNA(Gln).</text>
</comment>
<dbReference type="PANTHER" id="PTHR11895">
    <property type="entry name" value="TRANSAMIDASE"/>
    <property type="match status" value="1"/>
</dbReference>
<dbReference type="PANTHER" id="PTHR11895:SF151">
    <property type="entry name" value="GLUTAMYL-TRNA(GLN) AMIDOTRANSFERASE SUBUNIT A"/>
    <property type="match status" value="1"/>
</dbReference>
<feature type="active site" description="Charge relay system" evidence="7">
    <location>
        <position position="154"/>
    </location>
</feature>
<evidence type="ECO:0000256" key="2">
    <source>
        <dbReference type="ARBA" id="ARBA00022598"/>
    </source>
</evidence>
<dbReference type="InterPro" id="IPR004412">
    <property type="entry name" value="GatA"/>
</dbReference>
<evidence type="ECO:0000256" key="6">
    <source>
        <dbReference type="ARBA" id="ARBA00047407"/>
    </source>
</evidence>
<comment type="similarity">
    <text evidence="1 7">Belongs to the amidase family. GatA subfamily.</text>
</comment>
<dbReference type="InterPro" id="IPR023631">
    <property type="entry name" value="Amidase_dom"/>
</dbReference>
<dbReference type="NCBIfam" id="TIGR00132">
    <property type="entry name" value="gatA"/>
    <property type="match status" value="1"/>
</dbReference>
<dbReference type="InterPro" id="IPR000120">
    <property type="entry name" value="Amidase"/>
</dbReference>
<feature type="active site" description="Acyl-ester intermediate" evidence="7">
    <location>
        <position position="178"/>
    </location>
</feature>
<dbReference type="InterPro" id="IPR020556">
    <property type="entry name" value="Amidase_CS"/>
</dbReference>
<evidence type="ECO:0000256" key="4">
    <source>
        <dbReference type="ARBA" id="ARBA00022840"/>
    </source>
</evidence>
<name>A0A2M6Z1T5_9BACT</name>
<dbReference type="EC" id="6.3.5.7" evidence="7"/>
<feature type="active site" description="Charge relay system" evidence="7">
    <location>
        <position position="79"/>
    </location>
</feature>
<dbReference type="GO" id="GO:0030956">
    <property type="term" value="C:glutamyl-tRNA(Gln) amidotransferase complex"/>
    <property type="evidence" value="ECO:0007669"/>
    <property type="project" value="InterPro"/>
</dbReference>
<dbReference type="SUPFAM" id="SSF75304">
    <property type="entry name" value="Amidase signature (AS) enzymes"/>
    <property type="match status" value="1"/>
</dbReference>
<dbReference type="GO" id="GO:0016740">
    <property type="term" value="F:transferase activity"/>
    <property type="evidence" value="ECO:0007669"/>
    <property type="project" value="UniProtKB-KW"/>
</dbReference>
<dbReference type="Pfam" id="PF01425">
    <property type="entry name" value="Amidase"/>
    <property type="match status" value="1"/>
</dbReference>
<evidence type="ECO:0000313" key="10">
    <source>
        <dbReference type="Proteomes" id="UP000228777"/>
    </source>
</evidence>
<dbReference type="EMBL" id="PEWP01000057">
    <property type="protein sequence ID" value="PIU46332.1"/>
    <property type="molecule type" value="Genomic_DNA"/>
</dbReference>
<comment type="catalytic activity">
    <reaction evidence="6 7">
        <text>L-glutamyl-tRNA(Gln) + L-glutamine + ATP + H2O = L-glutaminyl-tRNA(Gln) + L-glutamate + ADP + phosphate + H(+)</text>
        <dbReference type="Rhea" id="RHEA:17521"/>
        <dbReference type="Rhea" id="RHEA-COMP:9681"/>
        <dbReference type="Rhea" id="RHEA-COMP:9684"/>
        <dbReference type="ChEBI" id="CHEBI:15377"/>
        <dbReference type="ChEBI" id="CHEBI:15378"/>
        <dbReference type="ChEBI" id="CHEBI:29985"/>
        <dbReference type="ChEBI" id="CHEBI:30616"/>
        <dbReference type="ChEBI" id="CHEBI:43474"/>
        <dbReference type="ChEBI" id="CHEBI:58359"/>
        <dbReference type="ChEBI" id="CHEBI:78520"/>
        <dbReference type="ChEBI" id="CHEBI:78521"/>
        <dbReference type="ChEBI" id="CHEBI:456216"/>
        <dbReference type="EC" id="6.3.5.7"/>
    </reaction>
</comment>
<evidence type="ECO:0000256" key="5">
    <source>
        <dbReference type="ARBA" id="ARBA00022917"/>
    </source>
</evidence>
<accession>A0A2M6Z1T5</accession>
<organism evidence="9 10">
    <name type="scientific">bacterium (Candidatus Gribaldobacteria) CG07_land_8_20_14_0_80_33_18</name>
    <dbReference type="NCBI Taxonomy" id="2014272"/>
    <lineage>
        <taxon>Bacteria</taxon>
        <taxon>Candidatus Gribaldobacteria</taxon>
    </lineage>
</organism>
<comment type="subunit">
    <text evidence="7">Heterotrimer of A, B and C subunits.</text>
</comment>
<keyword evidence="3 7" id="KW-0547">Nucleotide-binding</keyword>
<protein>
    <recommendedName>
        <fullName evidence="7">Glutamyl-tRNA(Gln) amidotransferase subunit A</fullName>
        <shortName evidence="7">Glu-ADT subunit A</shortName>
        <ecNumber evidence="7">6.3.5.7</ecNumber>
    </recommendedName>
</protein>
<keyword evidence="9" id="KW-0808">Transferase</keyword>
<dbReference type="GO" id="GO:0050567">
    <property type="term" value="F:glutaminyl-tRNA synthase (glutamine-hydrolyzing) activity"/>
    <property type="evidence" value="ECO:0007669"/>
    <property type="project" value="UniProtKB-UniRule"/>
</dbReference>
<dbReference type="PROSITE" id="PS00571">
    <property type="entry name" value="AMIDASES"/>
    <property type="match status" value="1"/>
</dbReference>